<sequence>MKIAISGTYSSGKTFTAMVLAYYTGVPRLLSKAIREIMPGLMPGKRLSEVTPEEFLHLMIARHIGRLKSEIKMGNNYVSDGSSLQELLYGEARLVYGINPSVGSLDNAKYENDTSFFARMLKEFSRSIKLHVANTFDVFFHLTHELPITEDGHRPMNTDFRDVVDKRLIEVLNEIGTPYYIVSGSVEKRVKDISDHLNLHPVMSMEEAVKRASLDYKAQDLRLEEERSRSKKQ</sequence>
<keyword evidence="3" id="KW-1185">Reference proteome</keyword>
<dbReference type="InterPro" id="IPR027417">
    <property type="entry name" value="P-loop_NTPase"/>
</dbReference>
<proteinExistence type="predicted"/>
<organism evidence="2 3">
    <name type="scientific">Rahnella contaminans</name>
    <dbReference type="NCBI Taxonomy" id="2703882"/>
    <lineage>
        <taxon>Bacteria</taxon>
        <taxon>Pseudomonadati</taxon>
        <taxon>Pseudomonadota</taxon>
        <taxon>Gammaproteobacteria</taxon>
        <taxon>Enterobacterales</taxon>
        <taxon>Yersiniaceae</taxon>
        <taxon>Rahnella</taxon>
    </lineage>
</organism>
<name>A0A6M2B7S4_9GAMM</name>
<dbReference type="Proteomes" id="UP000476696">
    <property type="component" value="Unassembled WGS sequence"/>
</dbReference>
<comment type="caution">
    <text evidence="2">The sequence shown here is derived from an EMBL/GenBank/DDBJ whole genome shotgun (WGS) entry which is preliminary data.</text>
</comment>
<evidence type="ECO:0000313" key="2">
    <source>
        <dbReference type="EMBL" id="NGX88995.1"/>
    </source>
</evidence>
<evidence type="ECO:0000259" key="1">
    <source>
        <dbReference type="Pfam" id="PF13521"/>
    </source>
</evidence>
<reference evidence="2 3" key="1">
    <citation type="submission" date="2020-01" db="EMBL/GenBank/DDBJ databases">
        <authorList>
            <person name="Lee S.D."/>
        </authorList>
    </citation>
    <scope>NUCLEOTIDE SEQUENCE [LARGE SCALE GENOMIC DNA]</scope>
    <source>
        <strain evidence="2 3">Lac-M11</strain>
    </source>
</reference>
<dbReference type="InterPro" id="IPR038727">
    <property type="entry name" value="NadR/Ttd14_AAA_dom"/>
</dbReference>
<evidence type="ECO:0000313" key="3">
    <source>
        <dbReference type="Proteomes" id="UP000476696"/>
    </source>
</evidence>
<protein>
    <submittedName>
        <fullName evidence="2">AAA family ATPase</fullName>
    </submittedName>
</protein>
<accession>A0A6M2B7S4</accession>
<dbReference type="SUPFAM" id="SSF52540">
    <property type="entry name" value="P-loop containing nucleoside triphosphate hydrolases"/>
    <property type="match status" value="1"/>
</dbReference>
<dbReference type="EMBL" id="JAADJS010000004">
    <property type="protein sequence ID" value="NGX88995.1"/>
    <property type="molecule type" value="Genomic_DNA"/>
</dbReference>
<dbReference type="Pfam" id="PF13521">
    <property type="entry name" value="AAA_28"/>
    <property type="match status" value="1"/>
</dbReference>
<gene>
    <name evidence="2" type="ORF">GW579_18105</name>
</gene>
<dbReference type="AlphaFoldDB" id="A0A6M2B7S4"/>
<dbReference type="RefSeq" id="WP_165060855.1">
    <property type="nucleotide sequence ID" value="NZ_JAADJS010000004.1"/>
</dbReference>
<dbReference type="Gene3D" id="3.40.50.300">
    <property type="entry name" value="P-loop containing nucleotide triphosphate hydrolases"/>
    <property type="match status" value="1"/>
</dbReference>
<feature type="domain" description="NadR/Ttd14 AAA" evidence="1">
    <location>
        <begin position="2"/>
        <end position="189"/>
    </location>
</feature>
<reference evidence="2 3" key="2">
    <citation type="submission" date="2020-03" db="EMBL/GenBank/DDBJ databases">
        <title>Rahnella aceri sp. nov., isoated from traditional Jeju Makgeolli.</title>
        <authorList>
            <person name="Kim I.S."/>
            <person name="Jeon D."/>
        </authorList>
    </citation>
    <scope>NUCLEOTIDE SEQUENCE [LARGE SCALE GENOMIC DNA]</scope>
    <source>
        <strain evidence="2 3">Lac-M11</strain>
    </source>
</reference>